<evidence type="ECO:0000313" key="1">
    <source>
        <dbReference type="EnsemblPlants" id="EMT06255"/>
    </source>
</evidence>
<organism evidence="1">
    <name type="scientific">Aegilops tauschii</name>
    <name type="common">Tausch's goatgrass</name>
    <name type="synonym">Aegilops squarrosa</name>
    <dbReference type="NCBI Taxonomy" id="37682"/>
    <lineage>
        <taxon>Eukaryota</taxon>
        <taxon>Viridiplantae</taxon>
        <taxon>Streptophyta</taxon>
        <taxon>Embryophyta</taxon>
        <taxon>Tracheophyta</taxon>
        <taxon>Spermatophyta</taxon>
        <taxon>Magnoliopsida</taxon>
        <taxon>Liliopsida</taxon>
        <taxon>Poales</taxon>
        <taxon>Poaceae</taxon>
        <taxon>BOP clade</taxon>
        <taxon>Pooideae</taxon>
        <taxon>Triticodae</taxon>
        <taxon>Triticeae</taxon>
        <taxon>Triticinae</taxon>
        <taxon>Aegilops</taxon>
    </lineage>
</organism>
<sequence>MGELRRRGPYDWWLGFPLCVARGSDREGNGGFSGDIFTCRSTEGAMQMDGGAKAIIQIDRRWCAPGTPHIAGKKIMTATWSTTENVTRLLPHDVLADVLRRLQSPRHIAASRCVCKAWRDIIDTYRLLRADLLPLLLAGIFTVMHSYNSGTHRYFSPVSSLAIAPFHYLDTKDAECLTIVQHCNGLLLLGYHEMRVLNPATRQWASLPPPPPMFTPGMEDADWFLESAKDRHNQYIVFDPTVSLDYEVFSIKYVPFYPSPDGMHLASDEIQEREWPPSTFVFHVYSSNTKQWEEKTFLREGEAAGNIGYMLDVPPTAQNYAAYWRGALYVYQHEFLMKINLSNSKYQLIGLPKGCDPDAENFYIGRSEKGVYCGFLYAFDGLCYGYDGYGLKVLLLDESCSKMKWVLKHDINLKPLLADFPWNYDNKPWTTEYGNVDDHDDANKAPIKEEFDWGFDYYKPQDAAYIPRRYALSLLGFHPNHEVVFVHTPSKRVVAYHFDCSNIEDLGCFPTESPYDISMSFPYTPCQIGELSDN</sequence>
<dbReference type="ExpressionAtlas" id="M8AX83">
    <property type="expression patterns" value="baseline"/>
</dbReference>
<dbReference type="SUPFAM" id="SSF81383">
    <property type="entry name" value="F-box domain"/>
    <property type="match status" value="1"/>
</dbReference>
<dbReference type="SMART" id="SM00256">
    <property type="entry name" value="FBOX"/>
    <property type="match status" value="1"/>
</dbReference>
<dbReference type="PANTHER" id="PTHR34591:SF60">
    <property type="entry name" value="OS01G0824700 PROTEIN"/>
    <property type="match status" value="1"/>
</dbReference>
<reference evidence="1" key="1">
    <citation type="submission" date="2015-06" db="UniProtKB">
        <authorList>
            <consortium name="EnsemblPlants"/>
        </authorList>
    </citation>
    <scope>IDENTIFICATION</scope>
</reference>
<protein>
    <submittedName>
        <fullName evidence="1">Uncharacterized protein</fullName>
    </submittedName>
</protein>
<accession>M8AX83</accession>
<dbReference type="InterPro" id="IPR036047">
    <property type="entry name" value="F-box-like_dom_sf"/>
</dbReference>
<dbReference type="Pfam" id="PF12937">
    <property type="entry name" value="F-box-like"/>
    <property type="match status" value="1"/>
</dbReference>
<name>M8AX83_AEGTA</name>
<dbReference type="PANTHER" id="PTHR34591">
    <property type="entry name" value="OS03G0653100 PROTEIN-RELATED"/>
    <property type="match status" value="1"/>
</dbReference>
<dbReference type="InterPro" id="IPR001810">
    <property type="entry name" value="F-box_dom"/>
</dbReference>
<dbReference type="AlphaFoldDB" id="M8AX83"/>
<dbReference type="Gene3D" id="1.20.1280.50">
    <property type="match status" value="1"/>
</dbReference>
<proteinExistence type="predicted"/>
<dbReference type="EnsemblPlants" id="EMT06255">
    <property type="protein sequence ID" value="EMT06255"/>
    <property type="gene ID" value="F775_18531"/>
</dbReference>